<reference evidence="2 3" key="1">
    <citation type="submission" date="2017-06" db="EMBL/GenBank/DDBJ databases">
        <title>Genome sequencing of cyanobaciteial culture collection at National Institute for Environmental Studies (NIES).</title>
        <authorList>
            <person name="Hirose Y."/>
            <person name="Shimura Y."/>
            <person name="Fujisawa T."/>
            <person name="Nakamura Y."/>
            <person name="Kawachi M."/>
        </authorList>
    </citation>
    <scope>NUCLEOTIDE SEQUENCE [LARGE SCALE GENOMIC DNA]</scope>
    <source>
        <strain evidence="2 3">NIES-2135</strain>
    </source>
</reference>
<sequence>MKRIAATLLTLSSLLCVAPAKAVGCENSLSFVILSSGECQVLSGDKPVKPVKSIPFSFTRVRLKGADNPNLLIVAGQITNQGDKVYRNVLITVQIGANRLEEVLIPGLISPGQTRKFESFIERDRTSVRNPVYVQEVKYSER</sequence>
<accession>A0A1Z4JEW2</accession>
<proteinExistence type="predicted"/>
<dbReference type="AlphaFoldDB" id="A0A1Z4JEW2"/>
<gene>
    <name evidence="2" type="ORF">NIES2135_20730</name>
</gene>
<evidence type="ECO:0000313" key="3">
    <source>
        <dbReference type="Proteomes" id="UP000217895"/>
    </source>
</evidence>
<organism evidence="2 3">
    <name type="scientific">Leptolyngbya boryana NIES-2135</name>
    <dbReference type="NCBI Taxonomy" id="1973484"/>
    <lineage>
        <taxon>Bacteria</taxon>
        <taxon>Bacillati</taxon>
        <taxon>Cyanobacteriota</taxon>
        <taxon>Cyanophyceae</taxon>
        <taxon>Leptolyngbyales</taxon>
        <taxon>Leptolyngbyaceae</taxon>
        <taxon>Leptolyngbya group</taxon>
        <taxon>Leptolyngbya</taxon>
    </lineage>
</organism>
<name>A0A1Z4JEW2_LEPBY</name>
<dbReference type="EMBL" id="AP018203">
    <property type="protein sequence ID" value="BAY55250.1"/>
    <property type="molecule type" value="Genomic_DNA"/>
</dbReference>
<evidence type="ECO:0000256" key="1">
    <source>
        <dbReference type="SAM" id="SignalP"/>
    </source>
</evidence>
<feature type="chain" id="PRO_5011112907" evidence="1">
    <location>
        <begin position="23"/>
        <end position="142"/>
    </location>
</feature>
<keyword evidence="1" id="KW-0732">Signal</keyword>
<protein>
    <submittedName>
        <fullName evidence="2">Uncharacterized protein</fullName>
    </submittedName>
</protein>
<evidence type="ECO:0000313" key="2">
    <source>
        <dbReference type="EMBL" id="BAY55250.1"/>
    </source>
</evidence>
<feature type="signal peptide" evidence="1">
    <location>
        <begin position="1"/>
        <end position="22"/>
    </location>
</feature>
<dbReference type="Proteomes" id="UP000217895">
    <property type="component" value="Chromosome"/>
</dbReference>
<keyword evidence="3" id="KW-1185">Reference proteome</keyword>